<evidence type="ECO:0000256" key="1">
    <source>
        <dbReference type="SAM" id="MobiDB-lite"/>
    </source>
</evidence>
<dbReference type="EMBL" id="LR797045">
    <property type="protein sequence ID" value="CAB4183584.1"/>
    <property type="molecule type" value="Genomic_DNA"/>
</dbReference>
<organism evidence="2">
    <name type="scientific">uncultured Caudovirales phage</name>
    <dbReference type="NCBI Taxonomy" id="2100421"/>
    <lineage>
        <taxon>Viruses</taxon>
        <taxon>Duplodnaviria</taxon>
        <taxon>Heunggongvirae</taxon>
        <taxon>Uroviricota</taxon>
        <taxon>Caudoviricetes</taxon>
        <taxon>Peduoviridae</taxon>
        <taxon>Maltschvirus</taxon>
        <taxon>Maltschvirus maltsch</taxon>
    </lineage>
</organism>
<evidence type="ECO:0000313" key="2">
    <source>
        <dbReference type="EMBL" id="CAB4166595.1"/>
    </source>
</evidence>
<name>A0A6J5PBX7_9CAUD</name>
<evidence type="ECO:0000313" key="5">
    <source>
        <dbReference type="EMBL" id="CAB4219282.1"/>
    </source>
</evidence>
<protein>
    <submittedName>
        <fullName evidence="2">Uncharacterized protein</fullName>
    </submittedName>
</protein>
<dbReference type="EMBL" id="LR797476">
    <property type="protein sequence ID" value="CAB4219282.1"/>
    <property type="molecule type" value="Genomic_DNA"/>
</dbReference>
<evidence type="ECO:0000313" key="3">
    <source>
        <dbReference type="EMBL" id="CAB4183584.1"/>
    </source>
</evidence>
<accession>A0A6J5PBX7</accession>
<evidence type="ECO:0000313" key="4">
    <source>
        <dbReference type="EMBL" id="CAB4214295.1"/>
    </source>
</evidence>
<reference evidence="2" key="1">
    <citation type="submission" date="2020-04" db="EMBL/GenBank/DDBJ databases">
        <authorList>
            <person name="Chiriac C."/>
            <person name="Salcher M."/>
            <person name="Ghai R."/>
            <person name="Kavagutti S V."/>
        </authorList>
    </citation>
    <scope>NUCLEOTIDE SEQUENCE</scope>
</reference>
<sequence length="92" mass="10235">MRKYKAKNGATQYMPSTSWLLGAERDSMGWCLACGAEHGCVEPDARKYHCTCCNAHKVYGHEELALMGLVYSDQGVPDNRSSRDYGDVSARE</sequence>
<dbReference type="EMBL" id="LR796783">
    <property type="protein sequence ID" value="CAB4166595.1"/>
    <property type="molecule type" value="Genomic_DNA"/>
</dbReference>
<feature type="region of interest" description="Disordered" evidence="1">
    <location>
        <begin position="73"/>
        <end position="92"/>
    </location>
</feature>
<dbReference type="EMBL" id="LR797411">
    <property type="protein sequence ID" value="CAB4214295.1"/>
    <property type="molecule type" value="Genomic_DNA"/>
</dbReference>
<feature type="compositionally biased region" description="Basic and acidic residues" evidence="1">
    <location>
        <begin position="80"/>
        <end position="92"/>
    </location>
</feature>
<gene>
    <name evidence="3" type="ORF">UFOVP1100_25</name>
    <name evidence="4" type="ORF">UFOVP1461_28</name>
    <name evidence="5" type="ORF">UFOVP1612_22</name>
    <name evidence="2" type="ORF">UFOVP839_44</name>
</gene>
<proteinExistence type="predicted"/>